<sequence>MAAKFSSVICKVLLIVVTMVALLFSSGLADDGPGYEYCFLKCIDECNQTCLAQGGPAYEYCLLKCIDRYPVPQRSETHGRSEEILGRWLRARRAPRDSVVLATKVAGPSGEMTWIRGGPASLDSRNIVEAIDGSLRRLGVDYIDLYQIHWPDRSVEHGTMTMGEQSGLPESLRLLDAAFDAGVNFFDSAEMYPVPQRSGTRGRSEEFLGRWLRARWAPRDSVVVATKVAGPSGQMTWIRGGPASLDSRNVGEAIDGSLRRLGVDYIDLYQIHWPDRYVPMFGETEYDPSHQYMSVPMEEQLIALGRAIDAGKIRYIGLSNETPYGLMKFLQLSRDSQLHNNILTVQNSYNLLCRNFDAGLAECCHHERISLLAYSPMAMGILSGKYYSSDGSGPPDARMNLFKGRYSEGESRYNLQNPKLKAAVKEYIKIAAKHGISPAILAVAFVLRHPLVASAVFGATKISQLTEVLQATRIHLSEEIVSEINEVHARYPNPCP</sequence>
<dbReference type="Gene3D" id="3.20.20.100">
    <property type="entry name" value="NADP-dependent oxidoreductase domain"/>
    <property type="match status" value="2"/>
</dbReference>
<proteinExistence type="predicted"/>
<organism evidence="3 4">
    <name type="scientific">Oryza sativa subsp. indica</name>
    <name type="common">Rice</name>
    <dbReference type="NCBI Taxonomy" id="39946"/>
    <lineage>
        <taxon>Eukaryota</taxon>
        <taxon>Viridiplantae</taxon>
        <taxon>Streptophyta</taxon>
        <taxon>Embryophyta</taxon>
        <taxon>Tracheophyta</taxon>
        <taxon>Spermatophyta</taxon>
        <taxon>Magnoliopsida</taxon>
        <taxon>Liliopsida</taxon>
        <taxon>Poales</taxon>
        <taxon>Poaceae</taxon>
        <taxon>BOP clade</taxon>
        <taxon>Oryzoideae</taxon>
        <taxon>Oryzeae</taxon>
        <taxon>Oryzinae</taxon>
        <taxon>Oryza</taxon>
        <taxon>Oryza sativa</taxon>
    </lineage>
</organism>
<dbReference type="InterPro" id="IPR023210">
    <property type="entry name" value="NADP_OxRdtase_dom"/>
</dbReference>
<evidence type="ECO:0000313" key="3">
    <source>
        <dbReference type="EMBL" id="EEC79983.1"/>
    </source>
</evidence>
<dbReference type="SUPFAM" id="SSF51430">
    <property type="entry name" value="NAD(P)-linked oxidoreductase"/>
    <property type="match status" value="2"/>
</dbReference>
<name>B8B2M6_ORYSI</name>
<feature type="signal peptide" evidence="1">
    <location>
        <begin position="1"/>
        <end position="29"/>
    </location>
</feature>
<dbReference type="EMBL" id="CM000131">
    <property type="protein sequence ID" value="EEC79983.1"/>
    <property type="molecule type" value="Genomic_DNA"/>
</dbReference>
<dbReference type="InterPro" id="IPR036812">
    <property type="entry name" value="NAD(P)_OxRdtase_dom_sf"/>
</dbReference>
<dbReference type="PANTHER" id="PTHR43147">
    <property type="entry name" value="PROTEIN TAS"/>
    <property type="match status" value="1"/>
</dbReference>
<protein>
    <recommendedName>
        <fullName evidence="2">NADP-dependent oxidoreductase domain-containing protein</fullName>
    </recommendedName>
</protein>
<dbReference type="Proteomes" id="UP000007015">
    <property type="component" value="Chromosome 6"/>
</dbReference>
<evidence type="ECO:0000256" key="1">
    <source>
        <dbReference type="SAM" id="SignalP"/>
    </source>
</evidence>
<evidence type="ECO:0000313" key="4">
    <source>
        <dbReference type="Proteomes" id="UP000007015"/>
    </source>
</evidence>
<dbReference type="Gramene" id="BGIOSGA021936-TA">
    <property type="protein sequence ID" value="BGIOSGA021936-PA"/>
    <property type="gene ID" value="BGIOSGA021936"/>
</dbReference>
<evidence type="ECO:0000259" key="2">
    <source>
        <dbReference type="Pfam" id="PF00248"/>
    </source>
</evidence>
<dbReference type="AlphaFoldDB" id="B8B2M6"/>
<keyword evidence="4" id="KW-1185">Reference proteome</keyword>
<reference evidence="3 4" key="1">
    <citation type="journal article" date="2005" name="PLoS Biol.">
        <title>The genomes of Oryza sativa: a history of duplications.</title>
        <authorList>
            <person name="Yu J."/>
            <person name="Wang J."/>
            <person name="Lin W."/>
            <person name="Li S."/>
            <person name="Li H."/>
            <person name="Zhou J."/>
            <person name="Ni P."/>
            <person name="Dong W."/>
            <person name="Hu S."/>
            <person name="Zeng C."/>
            <person name="Zhang J."/>
            <person name="Zhang Y."/>
            <person name="Li R."/>
            <person name="Xu Z."/>
            <person name="Li S."/>
            <person name="Li X."/>
            <person name="Zheng H."/>
            <person name="Cong L."/>
            <person name="Lin L."/>
            <person name="Yin J."/>
            <person name="Geng J."/>
            <person name="Li G."/>
            <person name="Shi J."/>
            <person name="Liu J."/>
            <person name="Lv H."/>
            <person name="Li J."/>
            <person name="Wang J."/>
            <person name="Deng Y."/>
            <person name="Ran L."/>
            <person name="Shi X."/>
            <person name="Wang X."/>
            <person name="Wu Q."/>
            <person name="Li C."/>
            <person name="Ren X."/>
            <person name="Wang J."/>
            <person name="Wang X."/>
            <person name="Li D."/>
            <person name="Liu D."/>
            <person name="Zhang X."/>
            <person name="Ji Z."/>
            <person name="Zhao W."/>
            <person name="Sun Y."/>
            <person name="Zhang Z."/>
            <person name="Bao J."/>
            <person name="Han Y."/>
            <person name="Dong L."/>
            <person name="Ji J."/>
            <person name="Chen P."/>
            <person name="Wu S."/>
            <person name="Liu J."/>
            <person name="Xiao Y."/>
            <person name="Bu D."/>
            <person name="Tan J."/>
            <person name="Yang L."/>
            <person name="Ye C."/>
            <person name="Zhang J."/>
            <person name="Xu J."/>
            <person name="Zhou Y."/>
            <person name="Yu Y."/>
            <person name="Zhang B."/>
            <person name="Zhuang S."/>
            <person name="Wei H."/>
            <person name="Liu B."/>
            <person name="Lei M."/>
            <person name="Yu H."/>
            <person name="Li Y."/>
            <person name="Xu H."/>
            <person name="Wei S."/>
            <person name="He X."/>
            <person name="Fang L."/>
            <person name="Zhang Z."/>
            <person name="Zhang Y."/>
            <person name="Huang X."/>
            <person name="Su Z."/>
            <person name="Tong W."/>
            <person name="Li J."/>
            <person name="Tong Z."/>
            <person name="Li S."/>
            <person name="Ye J."/>
            <person name="Wang L."/>
            <person name="Fang L."/>
            <person name="Lei T."/>
            <person name="Chen C."/>
            <person name="Chen H."/>
            <person name="Xu Z."/>
            <person name="Li H."/>
            <person name="Huang H."/>
            <person name="Zhang F."/>
            <person name="Xu H."/>
            <person name="Li N."/>
            <person name="Zhao C."/>
            <person name="Li S."/>
            <person name="Dong L."/>
            <person name="Huang Y."/>
            <person name="Li L."/>
            <person name="Xi Y."/>
            <person name="Qi Q."/>
            <person name="Li W."/>
            <person name="Zhang B."/>
            <person name="Hu W."/>
            <person name="Zhang Y."/>
            <person name="Tian X."/>
            <person name="Jiao Y."/>
            <person name="Liang X."/>
            <person name="Jin J."/>
            <person name="Gao L."/>
            <person name="Zheng W."/>
            <person name="Hao B."/>
            <person name="Liu S."/>
            <person name="Wang W."/>
            <person name="Yuan L."/>
            <person name="Cao M."/>
            <person name="McDermott J."/>
            <person name="Samudrala R."/>
            <person name="Wang J."/>
            <person name="Wong G.K."/>
            <person name="Yang H."/>
        </authorList>
    </citation>
    <scope>NUCLEOTIDE SEQUENCE [LARGE SCALE GENOMIC DNA]</scope>
    <source>
        <strain evidence="4">cv. 93-11</strain>
    </source>
</reference>
<feature type="chain" id="PRO_5002865171" description="NADP-dependent oxidoreductase domain-containing protein" evidence="1">
    <location>
        <begin position="30"/>
        <end position="496"/>
    </location>
</feature>
<dbReference type="HOGENOM" id="CLU_023205_2_0_1"/>
<feature type="domain" description="NADP-dependent oxidoreductase" evidence="2">
    <location>
        <begin position="79"/>
        <end position="155"/>
    </location>
</feature>
<feature type="domain" description="NADP-dependent oxidoreductase" evidence="2">
    <location>
        <begin position="158"/>
        <end position="487"/>
    </location>
</feature>
<dbReference type="PANTHER" id="PTHR43147:SF2">
    <property type="entry name" value="NADP-DEPENDENT OXIDOREDUCTASE DOMAIN-CONTAINING PROTEIN"/>
    <property type="match status" value="1"/>
</dbReference>
<accession>B8B2M6</accession>
<keyword evidence="1" id="KW-0732">Signal</keyword>
<dbReference type="CDD" id="cd19094">
    <property type="entry name" value="AKR_Tas-like"/>
    <property type="match status" value="1"/>
</dbReference>
<dbReference type="OMA" id="RPDYNTD"/>
<gene>
    <name evidence="3" type="ORF">OsI_21620</name>
</gene>
<dbReference type="Pfam" id="PF00248">
    <property type="entry name" value="Aldo_ket_red"/>
    <property type="match status" value="2"/>
</dbReference>
<dbReference type="STRING" id="39946.B8B2M6"/>